<name>A0A451D2L7_9GAMM</name>
<comment type="function">
    <text evidence="9">Essential subunit of the Sec protein translocation channel SecYEG. Clamps together the 2 halves of SecY. May contact the channel plug during translocation.</text>
</comment>
<keyword evidence="4 9" id="KW-0812">Transmembrane</keyword>
<proteinExistence type="inferred from homology"/>
<keyword evidence="2 9" id="KW-0813">Transport</keyword>
<evidence type="ECO:0000256" key="8">
    <source>
        <dbReference type="ARBA" id="ARBA00023136"/>
    </source>
</evidence>
<dbReference type="OrthoDB" id="9806365at2"/>
<evidence type="ECO:0000256" key="2">
    <source>
        <dbReference type="ARBA" id="ARBA00022448"/>
    </source>
</evidence>
<dbReference type="GO" id="GO:0043952">
    <property type="term" value="P:protein transport by the Sec complex"/>
    <property type="evidence" value="ECO:0007669"/>
    <property type="project" value="UniProtKB-UniRule"/>
</dbReference>
<dbReference type="AlphaFoldDB" id="A0A451D2L7"/>
<dbReference type="InterPro" id="IPR001901">
    <property type="entry name" value="Translocase_SecE/Sec61-g"/>
</dbReference>
<protein>
    <recommendedName>
        <fullName evidence="9">Protein translocase subunit SecE</fullName>
    </recommendedName>
</protein>
<keyword evidence="3 9" id="KW-1003">Cell membrane</keyword>
<keyword evidence="8 9" id="KW-0472">Membrane</keyword>
<evidence type="ECO:0000256" key="1">
    <source>
        <dbReference type="ARBA" id="ARBA00004370"/>
    </source>
</evidence>
<dbReference type="InterPro" id="IPR005807">
    <property type="entry name" value="SecE_bac"/>
</dbReference>
<reference evidence="10 11" key="1">
    <citation type="submission" date="2019-02" db="EMBL/GenBank/DDBJ databases">
        <authorList>
            <person name="Manzano-Marin A."/>
            <person name="Manzano-Marin A."/>
        </authorList>
    </citation>
    <scope>NUCLEOTIDE SEQUENCE [LARGE SCALE GENOMIC DNA]</scope>
    <source>
        <strain evidence="10 11">ErCicuneomaculata</strain>
    </source>
</reference>
<keyword evidence="6 9" id="KW-1133">Transmembrane helix</keyword>
<dbReference type="GO" id="GO:0005886">
    <property type="term" value="C:plasma membrane"/>
    <property type="evidence" value="ECO:0007669"/>
    <property type="project" value="UniProtKB-UniRule"/>
</dbReference>
<dbReference type="GO" id="GO:0008320">
    <property type="term" value="F:protein transmembrane transporter activity"/>
    <property type="evidence" value="ECO:0007669"/>
    <property type="project" value="UniProtKB-UniRule"/>
</dbReference>
<keyword evidence="7 9" id="KW-0811">Translocation</keyword>
<comment type="caution">
    <text evidence="9">Lacks conserved residue(s) required for the propagation of feature annotation.</text>
</comment>
<evidence type="ECO:0000256" key="9">
    <source>
        <dbReference type="HAMAP-Rule" id="MF_00422"/>
    </source>
</evidence>
<evidence type="ECO:0000256" key="5">
    <source>
        <dbReference type="ARBA" id="ARBA00022927"/>
    </source>
</evidence>
<comment type="subcellular location">
    <subcellularLocation>
        <location evidence="1">Membrane</location>
    </subcellularLocation>
</comment>
<dbReference type="Gene3D" id="1.20.5.1030">
    <property type="entry name" value="Preprotein translocase secy subunit"/>
    <property type="match status" value="1"/>
</dbReference>
<keyword evidence="5 9" id="KW-0653">Protein transport</keyword>
<dbReference type="RefSeq" id="WP_157993622.1">
    <property type="nucleotide sequence ID" value="NZ_LR217703.1"/>
</dbReference>
<evidence type="ECO:0000256" key="4">
    <source>
        <dbReference type="ARBA" id="ARBA00022692"/>
    </source>
</evidence>
<dbReference type="GO" id="GO:0009306">
    <property type="term" value="P:protein secretion"/>
    <property type="evidence" value="ECO:0007669"/>
    <property type="project" value="UniProtKB-UniRule"/>
</dbReference>
<dbReference type="PANTHER" id="PTHR33910:SF1">
    <property type="entry name" value="PROTEIN TRANSLOCASE SUBUNIT SECE"/>
    <property type="match status" value="1"/>
</dbReference>
<dbReference type="HAMAP" id="MF_00422">
    <property type="entry name" value="SecE"/>
    <property type="match status" value="1"/>
</dbReference>
<organism evidence="10 11">
    <name type="scientific">Candidatus Erwinia haradaeae</name>
    <dbReference type="NCBI Taxonomy" id="1922217"/>
    <lineage>
        <taxon>Bacteria</taxon>
        <taxon>Pseudomonadati</taxon>
        <taxon>Pseudomonadota</taxon>
        <taxon>Gammaproteobacteria</taxon>
        <taxon>Enterobacterales</taxon>
        <taxon>Erwiniaceae</taxon>
        <taxon>Erwinia</taxon>
    </lineage>
</organism>
<dbReference type="GO" id="GO:0065002">
    <property type="term" value="P:intracellular protein transmembrane transport"/>
    <property type="evidence" value="ECO:0007669"/>
    <property type="project" value="UniProtKB-UniRule"/>
</dbReference>
<dbReference type="PANTHER" id="PTHR33910">
    <property type="entry name" value="PROTEIN TRANSLOCASE SUBUNIT SECE"/>
    <property type="match status" value="1"/>
</dbReference>
<evidence type="ECO:0000256" key="6">
    <source>
        <dbReference type="ARBA" id="ARBA00022989"/>
    </source>
</evidence>
<evidence type="ECO:0000313" key="10">
    <source>
        <dbReference type="EMBL" id="VFP79883.1"/>
    </source>
</evidence>
<comment type="subunit">
    <text evidence="9">Component of the Sec protein translocase complex. Heterotrimer consisting of SecY, SecE and SecG subunits. The heterotrimers can form oligomers, although 1 heterotrimer is thought to be able to translocate proteins. Interacts with the ribosome. Interacts with SecDF, and other proteins may be involved. Interacts with SecA.</text>
</comment>
<dbReference type="NCBIfam" id="TIGR00964">
    <property type="entry name" value="secE_bact"/>
    <property type="match status" value="1"/>
</dbReference>
<dbReference type="InterPro" id="IPR038379">
    <property type="entry name" value="SecE_sf"/>
</dbReference>
<dbReference type="GO" id="GO:0006605">
    <property type="term" value="P:protein targeting"/>
    <property type="evidence" value="ECO:0007669"/>
    <property type="project" value="UniProtKB-UniRule"/>
</dbReference>
<dbReference type="EMBL" id="LR217703">
    <property type="protein sequence ID" value="VFP79883.1"/>
    <property type="molecule type" value="Genomic_DNA"/>
</dbReference>
<feature type="transmembrane region" description="Helical" evidence="9">
    <location>
        <begin position="41"/>
        <end position="63"/>
    </location>
</feature>
<feature type="transmembrane region" description="Helical" evidence="9">
    <location>
        <begin position="90"/>
        <end position="111"/>
    </location>
</feature>
<accession>A0A451D2L7</accession>
<evidence type="ECO:0000256" key="7">
    <source>
        <dbReference type="ARBA" id="ARBA00023010"/>
    </source>
</evidence>
<dbReference type="PRINTS" id="PR01650">
    <property type="entry name" value="SECETRNLCASE"/>
</dbReference>
<evidence type="ECO:0000313" key="11">
    <source>
        <dbReference type="Proteomes" id="UP000294412"/>
    </source>
</evidence>
<dbReference type="Proteomes" id="UP000294412">
    <property type="component" value="Chromosome"/>
</dbReference>
<sequence length="127" mass="14346">MNFYHIFQKKKSRIEICKWLGVIILLATALAGTILHSDVIFPLRILLIIILIITAASLSLLTAPGKQVLSFIQNSYTEMRRIIWPTPQETLHTTLIVSMVTVIMSLLLWGLDGVLVRFVSFITGLRL</sequence>
<evidence type="ECO:0000256" key="3">
    <source>
        <dbReference type="ARBA" id="ARBA00022475"/>
    </source>
</evidence>
<feature type="transmembrane region" description="Helical" evidence="9">
    <location>
        <begin position="16"/>
        <end position="35"/>
    </location>
</feature>
<dbReference type="Pfam" id="PF00584">
    <property type="entry name" value="SecE"/>
    <property type="match status" value="1"/>
</dbReference>
<comment type="similarity">
    <text evidence="9">Belongs to the SecE/SEC61-gamma family.</text>
</comment>
<gene>
    <name evidence="9 10" type="primary">secE</name>
    <name evidence="10" type="ORF">ERCICUMA2628_419</name>
</gene>